<dbReference type="EnsemblMetazoa" id="G14388.6">
    <property type="protein sequence ID" value="G14388.6:cds"/>
    <property type="gene ID" value="G14388"/>
</dbReference>
<dbReference type="EnsemblMetazoa" id="G14388.4">
    <property type="protein sequence ID" value="G14388.4:cds"/>
    <property type="gene ID" value="G14388"/>
</dbReference>
<evidence type="ECO:0000313" key="1">
    <source>
        <dbReference type="EnsemblMetazoa" id="G14388.8:cds"/>
    </source>
</evidence>
<dbReference type="GeneID" id="105343596"/>
<dbReference type="Proteomes" id="UP000005408">
    <property type="component" value="Unassembled WGS sequence"/>
</dbReference>
<name>A0A8W8IHY0_MAGGI</name>
<accession>A0A8W8IHY0</accession>
<dbReference type="AlphaFoldDB" id="A0A8W8IHY0"/>
<proteinExistence type="predicted"/>
<dbReference type="EnsemblMetazoa" id="G14388.8">
    <property type="protein sequence ID" value="G14388.8:cds"/>
    <property type="gene ID" value="G14388"/>
</dbReference>
<dbReference type="EnsemblMetazoa" id="G14388.9">
    <property type="protein sequence ID" value="G14388.9:cds"/>
    <property type="gene ID" value="G14388"/>
</dbReference>
<dbReference type="EnsemblMetazoa" id="G14388.7">
    <property type="protein sequence ID" value="G14388.7:cds"/>
    <property type="gene ID" value="G14388"/>
</dbReference>
<keyword evidence="2" id="KW-1185">Reference proteome</keyword>
<dbReference type="EnsemblMetazoa" id="G14388.5">
    <property type="protein sequence ID" value="G14388.5:cds"/>
    <property type="gene ID" value="G14388"/>
</dbReference>
<dbReference type="Gene3D" id="1.10.238.10">
    <property type="entry name" value="EF-hand"/>
    <property type="match status" value="1"/>
</dbReference>
<dbReference type="EnsemblMetazoa" id="G14388.1">
    <property type="protein sequence ID" value="G14388.1:cds"/>
    <property type="gene ID" value="G14388"/>
</dbReference>
<dbReference type="RefSeq" id="XP_034329523.1">
    <property type="nucleotide sequence ID" value="XM_034473632.2"/>
</dbReference>
<sequence>MEYLKKKWSVWFQTLDGDHDGVISTKDRDISTKKFAEIRKKLESGDKSGDKRPENVKFDIEKWWNDYIFRKLKGPEVKMTNDEFVNSLAEAYQKDNAAFREEMERCFEDIANFLTPDMQRNITENEFADGFKAFKFGQVDEEKINDAYKLFKAAHEQLTVQLLVDAWVQFTADVDQSKQDIIMEIYGN</sequence>
<organism evidence="1 2">
    <name type="scientific">Magallana gigas</name>
    <name type="common">Pacific oyster</name>
    <name type="synonym">Crassostrea gigas</name>
    <dbReference type="NCBI Taxonomy" id="29159"/>
    <lineage>
        <taxon>Eukaryota</taxon>
        <taxon>Metazoa</taxon>
        <taxon>Spiralia</taxon>
        <taxon>Lophotrochozoa</taxon>
        <taxon>Mollusca</taxon>
        <taxon>Bivalvia</taxon>
        <taxon>Autobranchia</taxon>
        <taxon>Pteriomorphia</taxon>
        <taxon>Ostreida</taxon>
        <taxon>Ostreoidea</taxon>
        <taxon>Ostreidae</taxon>
        <taxon>Magallana</taxon>
    </lineage>
</organism>
<reference evidence="1" key="1">
    <citation type="submission" date="2022-08" db="UniProtKB">
        <authorList>
            <consortium name="EnsemblMetazoa"/>
        </authorList>
    </citation>
    <scope>IDENTIFICATION</scope>
    <source>
        <strain evidence="1">05x7-T-G4-1.051#20</strain>
    </source>
</reference>
<protein>
    <recommendedName>
        <fullName evidence="3">Sarcoplasmic calcium-binding protein</fullName>
    </recommendedName>
</protein>
<evidence type="ECO:0008006" key="3">
    <source>
        <dbReference type="Google" id="ProtNLM"/>
    </source>
</evidence>
<dbReference type="EnsemblMetazoa" id="G14388.3">
    <property type="protein sequence ID" value="G14388.3:cds"/>
    <property type="gene ID" value="G14388"/>
</dbReference>
<dbReference type="SUPFAM" id="SSF47473">
    <property type="entry name" value="EF-hand"/>
    <property type="match status" value="1"/>
</dbReference>
<evidence type="ECO:0000313" key="2">
    <source>
        <dbReference type="Proteomes" id="UP000005408"/>
    </source>
</evidence>
<dbReference type="InterPro" id="IPR011992">
    <property type="entry name" value="EF-hand-dom_pair"/>
</dbReference>